<evidence type="ECO:0000313" key="3">
    <source>
        <dbReference type="Proteomes" id="UP000501069"/>
    </source>
</evidence>
<protein>
    <submittedName>
        <fullName evidence="2">Uncharacterized protein</fullName>
    </submittedName>
</protein>
<dbReference type="EMBL" id="CP050964">
    <property type="protein sequence ID" value="QIX93936.1"/>
    <property type="molecule type" value="Genomic_DNA"/>
</dbReference>
<name>A0AAP9M515_9FIRM</name>
<organism evidence="2 3">
    <name type="scientific">Enterocloster clostridioformis</name>
    <dbReference type="NCBI Taxonomy" id="1531"/>
    <lineage>
        <taxon>Bacteria</taxon>
        <taxon>Bacillati</taxon>
        <taxon>Bacillota</taxon>
        <taxon>Clostridia</taxon>
        <taxon>Lachnospirales</taxon>
        <taxon>Lachnospiraceae</taxon>
        <taxon>Enterocloster</taxon>
    </lineage>
</organism>
<evidence type="ECO:0000313" key="1">
    <source>
        <dbReference type="EMBL" id="QIX89134.1"/>
    </source>
</evidence>
<dbReference type="RefSeq" id="WP_003523657.1">
    <property type="nucleotide sequence ID" value="NZ_CABKQO010000001.1"/>
</dbReference>
<proteinExistence type="predicted"/>
<evidence type="ECO:0000313" key="2">
    <source>
        <dbReference type="EMBL" id="QIX93936.1"/>
    </source>
</evidence>
<accession>A0AAP9M515</accession>
<sequence>MTSMFAFPGMFGPHIKDSNLKLPEDFENYDPEQYPHFHVFMLTHLCQPIDIQAIEDNANIIAAIPDDEIKKVTFEQLIEKGIVYGTGNLV</sequence>
<reference evidence="2 3" key="1">
    <citation type="submission" date="2019-11" db="EMBL/GenBank/DDBJ databases">
        <title>FDA dAtabase for Regulatory Grade micrObial Sequences (FDA-ARGOS): Supporting development and validation of Infectious Disease Dx tests.</title>
        <authorList>
            <person name="Turner S."/>
            <person name="Byrd R."/>
            <person name="Tallon L."/>
            <person name="Sadzewicz L."/>
            <person name="Vavikolanu K."/>
            <person name="Mehta A."/>
            <person name="Aluvathingal J."/>
            <person name="Nadendla S."/>
            <person name="Myers T."/>
            <person name="Yan Y."/>
            <person name="Sichtig H."/>
        </authorList>
    </citation>
    <scope>NUCLEOTIDE SEQUENCE [LARGE SCALE GENOMIC DNA]</scope>
    <source>
        <strain evidence="2 3">FDAARGOS_739</strain>
    </source>
</reference>
<dbReference type="Proteomes" id="UP000501069">
    <property type="component" value="Chromosome"/>
</dbReference>
<dbReference type="GeneID" id="57964935"/>
<dbReference type="AlphaFoldDB" id="A0AAP9M515"/>
<dbReference type="EMBL" id="CP050964">
    <property type="protein sequence ID" value="QIX89134.1"/>
    <property type="molecule type" value="Genomic_DNA"/>
</dbReference>
<gene>
    <name evidence="1" type="ORF">FOC47_00160</name>
    <name evidence="2" type="ORF">FOC47_27405</name>
</gene>